<organism evidence="1 2">
    <name type="scientific">Urbifossiella limnaea</name>
    <dbReference type="NCBI Taxonomy" id="2528023"/>
    <lineage>
        <taxon>Bacteria</taxon>
        <taxon>Pseudomonadati</taxon>
        <taxon>Planctomycetota</taxon>
        <taxon>Planctomycetia</taxon>
        <taxon>Gemmatales</taxon>
        <taxon>Gemmataceae</taxon>
        <taxon>Urbifossiella</taxon>
    </lineage>
</organism>
<gene>
    <name evidence="1" type="ORF">ETAA1_00280</name>
</gene>
<evidence type="ECO:0000313" key="2">
    <source>
        <dbReference type="Proteomes" id="UP000319576"/>
    </source>
</evidence>
<dbReference type="Proteomes" id="UP000319576">
    <property type="component" value="Chromosome"/>
</dbReference>
<keyword evidence="2" id="KW-1185">Reference proteome</keyword>
<sequence>MLIQTESKAQGWRAVAVFEDGSEALLFVGRSSTQIRQEYVEAYLSAVTEEEWEEATSIRMEQWSGAPDAGRWVSKSTLKVPSTSPVKLRLAA</sequence>
<dbReference type="OrthoDB" id="286008at2"/>
<proteinExistence type="predicted"/>
<name>A0A517XKV6_9BACT</name>
<dbReference type="AlphaFoldDB" id="A0A517XKV6"/>
<protein>
    <submittedName>
        <fullName evidence="1">Uncharacterized protein</fullName>
    </submittedName>
</protein>
<dbReference type="RefSeq" id="WP_145233220.1">
    <property type="nucleotide sequence ID" value="NZ_CP036273.1"/>
</dbReference>
<dbReference type="EMBL" id="CP036273">
    <property type="protein sequence ID" value="QDU18145.1"/>
    <property type="molecule type" value="Genomic_DNA"/>
</dbReference>
<accession>A0A517XKV6</accession>
<dbReference type="KEGG" id="uli:ETAA1_00280"/>
<evidence type="ECO:0000313" key="1">
    <source>
        <dbReference type="EMBL" id="QDU18145.1"/>
    </source>
</evidence>
<reference evidence="1 2" key="1">
    <citation type="submission" date="2019-02" db="EMBL/GenBank/DDBJ databases">
        <title>Deep-cultivation of Planctomycetes and their phenomic and genomic characterization uncovers novel biology.</title>
        <authorList>
            <person name="Wiegand S."/>
            <person name="Jogler M."/>
            <person name="Boedeker C."/>
            <person name="Pinto D."/>
            <person name="Vollmers J."/>
            <person name="Rivas-Marin E."/>
            <person name="Kohn T."/>
            <person name="Peeters S.H."/>
            <person name="Heuer A."/>
            <person name="Rast P."/>
            <person name="Oberbeckmann S."/>
            <person name="Bunk B."/>
            <person name="Jeske O."/>
            <person name="Meyerdierks A."/>
            <person name="Storesund J.E."/>
            <person name="Kallscheuer N."/>
            <person name="Luecker S."/>
            <person name="Lage O.M."/>
            <person name="Pohl T."/>
            <person name="Merkel B.J."/>
            <person name="Hornburger P."/>
            <person name="Mueller R.-W."/>
            <person name="Bruemmer F."/>
            <person name="Labrenz M."/>
            <person name="Spormann A.M."/>
            <person name="Op den Camp H."/>
            <person name="Overmann J."/>
            <person name="Amann R."/>
            <person name="Jetten M.S.M."/>
            <person name="Mascher T."/>
            <person name="Medema M.H."/>
            <person name="Devos D.P."/>
            <person name="Kaster A.-K."/>
            <person name="Ovreas L."/>
            <person name="Rohde M."/>
            <person name="Galperin M.Y."/>
            <person name="Jogler C."/>
        </authorList>
    </citation>
    <scope>NUCLEOTIDE SEQUENCE [LARGE SCALE GENOMIC DNA]</scope>
    <source>
        <strain evidence="1 2">ETA_A1</strain>
    </source>
</reference>